<sequence length="124" mass="14370">MKLQVLSIMSRFIAMWIRLPLVFGKKEALKLVSFATICQGFVEFVLKSYLQGTCLLVTTSHSSHLKDFSYLCWKTEMLLEIFRLVSQVPSDHTTFVPQFCFGGIHWSPHFHIRLQPDCKFDLIA</sequence>
<gene>
    <name evidence="1" type="ORF">POPTR_002G154150v4</name>
</gene>
<dbReference type="Proteomes" id="UP000006729">
    <property type="component" value="Chromosome 2"/>
</dbReference>
<evidence type="ECO:0000313" key="2">
    <source>
        <dbReference type="Proteomes" id="UP000006729"/>
    </source>
</evidence>
<protein>
    <submittedName>
        <fullName evidence="1">Uncharacterized protein</fullName>
    </submittedName>
</protein>
<dbReference type="EMBL" id="CM009291">
    <property type="protein sequence ID" value="KAI9399817.1"/>
    <property type="molecule type" value="Genomic_DNA"/>
</dbReference>
<keyword evidence="2" id="KW-1185">Reference proteome</keyword>
<accession>A0ACC0TE03</accession>
<name>A0ACC0TE03_POPTR</name>
<proteinExistence type="predicted"/>
<organism evidence="1 2">
    <name type="scientific">Populus trichocarpa</name>
    <name type="common">Western balsam poplar</name>
    <name type="synonym">Populus balsamifera subsp. trichocarpa</name>
    <dbReference type="NCBI Taxonomy" id="3694"/>
    <lineage>
        <taxon>Eukaryota</taxon>
        <taxon>Viridiplantae</taxon>
        <taxon>Streptophyta</taxon>
        <taxon>Embryophyta</taxon>
        <taxon>Tracheophyta</taxon>
        <taxon>Spermatophyta</taxon>
        <taxon>Magnoliopsida</taxon>
        <taxon>eudicotyledons</taxon>
        <taxon>Gunneridae</taxon>
        <taxon>Pentapetalae</taxon>
        <taxon>rosids</taxon>
        <taxon>fabids</taxon>
        <taxon>Malpighiales</taxon>
        <taxon>Salicaceae</taxon>
        <taxon>Saliceae</taxon>
        <taxon>Populus</taxon>
    </lineage>
</organism>
<evidence type="ECO:0000313" key="1">
    <source>
        <dbReference type="EMBL" id="KAI9399817.1"/>
    </source>
</evidence>
<reference evidence="1 2" key="1">
    <citation type="journal article" date="2006" name="Science">
        <title>The genome of black cottonwood, Populus trichocarpa (Torr. &amp; Gray).</title>
        <authorList>
            <person name="Tuskan G.A."/>
            <person name="Difazio S."/>
            <person name="Jansson S."/>
            <person name="Bohlmann J."/>
            <person name="Grigoriev I."/>
            <person name="Hellsten U."/>
            <person name="Putnam N."/>
            <person name="Ralph S."/>
            <person name="Rombauts S."/>
            <person name="Salamov A."/>
            <person name="Schein J."/>
            <person name="Sterck L."/>
            <person name="Aerts A."/>
            <person name="Bhalerao R.R."/>
            <person name="Bhalerao R.P."/>
            <person name="Blaudez D."/>
            <person name="Boerjan W."/>
            <person name="Brun A."/>
            <person name="Brunner A."/>
            <person name="Busov V."/>
            <person name="Campbell M."/>
            <person name="Carlson J."/>
            <person name="Chalot M."/>
            <person name="Chapman J."/>
            <person name="Chen G.L."/>
            <person name="Cooper D."/>
            <person name="Coutinho P.M."/>
            <person name="Couturier J."/>
            <person name="Covert S."/>
            <person name="Cronk Q."/>
            <person name="Cunningham R."/>
            <person name="Davis J."/>
            <person name="Degroeve S."/>
            <person name="Dejardin A."/>
            <person name="Depamphilis C."/>
            <person name="Detter J."/>
            <person name="Dirks B."/>
            <person name="Dubchak I."/>
            <person name="Duplessis S."/>
            <person name="Ehlting J."/>
            <person name="Ellis B."/>
            <person name="Gendler K."/>
            <person name="Goodstein D."/>
            <person name="Gribskov M."/>
            <person name="Grimwood J."/>
            <person name="Groover A."/>
            <person name="Gunter L."/>
            <person name="Hamberger B."/>
            <person name="Heinze B."/>
            <person name="Helariutta Y."/>
            <person name="Henrissat B."/>
            <person name="Holligan D."/>
            <person name="Holt R."/>
            <person name="Huang W."/>
            <person name="Islam-Faridi N."/>
            <person name="Jones S."/>
            <person name="Jones-Rhoades M."/>
            <person name="Jorgensen R."/>
            <person name="Joshi C."/>
            <person name="Kangasjarvi J."/>
            <person name="Karlsson J."/>
            <person name="Kelleher C."/>
            <person name="Kirkpatrick R."/>
            <person name="Kirst M."/>
            <person name="Kohler A."/>
            <person name="Kalluri U."/>
            <person name="Larimer F."/>
            <person name="Leebens-Mack J."/>
            <person name="Leple J.C."/>
            <person name="Locascio P."/>
            <person name="Lou Y."/>
            <person name="Lucas S."/>
            <person name="Martin F."/>
            <person name="Montanini B."/>
            <person name="Napoli C."/>
            <person name="Nelson D.R."/>
            <person name="Nelson C."/>
            <person name="Nieminen K."/>
            <person name="Nilsson O."/>
            <person name="Pereda V."/>
            <person name="Peter G."/>
            <person name="Philippe R."/>
            <person name="Pilate G."/>
            <person name="Poliakov A."/>
            <person name="Razumovskaya J."/>
            <person name="Richardson P."/>
            <person name="Rinaldi C."/>
            <person name="Ritland K."/>
            <person name="Rouze P."/>
            <person name="Ryaboy D."/>
            <person name="Schmutz J."/>
            <person name="Schrader J."/>
            <person name="Segerman B."/>
            <person name="Shin H."/>
            <person name="Siddiqui A."/>
            <person name="Sterky F."/>
            <person name="Terry A."/>
            <person name="Tsai C.J."/>
            <person name="Uberbacher E."/>
            <person name="Unneberg P."/>
            <person name="Vahala J."/>
            <person name="Wall K."/>
            <person name="Wessler S."/>
            <person name="Yang G."/>
            <person name="Yin T."/>
            <person name="Douglas C."/>
            <person name="Marra M."/>
            <person name="Sandberg G."/>
            <person name="Van de Peer Y."/>
            <person name="Rokhsar D."/>
        </authorList>
    </citation>
    <scope>NUCLEOTIDE SEQUENCE [LARGE SCALE GENOMIC DNA]</scope>
    <source>
        <strain evidence="2">cv. Nisqually</strain>
    </source>
</reference>
<comment type="caution">
    <text evidence="1">The sequence shown here is derived from an EMBL/GenBank/DDBJ whole genome shotgun (WGS) entry which is preliminary data.</text>
</comment>